<feature type="transmembrane region" description="Helical" evidence="12">
    <location>
        <begin position="70"/>
        <end position="98"/>
    </location>
</feature>
<feature type="transmembrane region" description="Helical" evidence="12">
    <location>
        <begin position="169"/>
        <end position="192"/>
    </location>
</feature>
<evidence type="ECO:0000256" key="5">
    <source>
        <dbReference type="ARBA" id="ARBA00022741"/>
    </source>
</evidence>
<feature type="transmembrane region" description="Helical" evidence="12">
    <location>
        <begin position="675"/>
        <end position="695"/>
    </location>
</feature>
<keyword evidence="3" id="KW-0813">Transport</keyword>
<dbReference type="FunFam" id="1.20.1420.30:FF:000016">
    <property type="entry name" value="Membrane bound cation transporter"/>
    <property type="match status" value="1"/>
</dbReference>
<dbReference type="Pfam" id="PF01699">
    <property type="entry name" value="Na_Ca_ex"/>
    <property type="match status" value="2"/>
</dbReference>
<feature type="compositionally biased region" description="Basic residues" evidence="11">
    <location>
        <begin position="399"/>
        <end position="409"/>
    </location>
</feature>
<dbReference type="InterPro" id="IPR000432">
    <property type="entry name" value="DNA_mismatch_repair_MutS_C"/>
</dbReference>
<dbReference type="Pfam" id="PF00488">
    <property type="entry name" value="MutS_V"/>
    <property type="match status" value="1"/>
</dbReference>
<evidence type="ECO:0000256" key="4">
    <source>
        <dbReference type="ARBA" id="ARBA00022692"/>
    </source>
</evidence>
<dbReference type="eggNOG" id="KOG0220">
    <property type="taxonomic scope" value="Eukaryota"/>
</dbReference>
<dbReference type="InterPro" id="IPR004837">
    <property type="entry name" value="NaCa_Exmemb"/>
</dbReference>
<feature type="region of interest" description="Disordered" evidence="11">
    <location>
        <begin position="1426"/>
        <end position="1483"/>
    </location>
</feature>
<dbReference type="Proteomes" id="UP000014074">
    <property type="component" value="Unassembled WGS sequence"/>
</dbReference>
<dbReference type="GO" id="GO:0012505">
    <property type="term" value="C:endomembrane system"/>
    <property type="evidence" value="ECO:0007669"/>
    <property type="project" value="UniProtKB-SubCell"/>
</dbReference>
<dbReference type="PANTHER" id="PTHR31503">
    <property type="entry name" value="VACUOLAR CALCIUM ION TRANSPORTER"/>
    <property type="match status" value="1"/>
</dbReference>
<dbReference type="Gene3D" id="3.40.50.300">
    <property type="entry name" value="P-loop containing nucleotide triphosphate hydrolases"/>
    <property type="match status" value="1"/>
</dbReference>
<dbReference type="SMART" id="SM00534">
    <property type="entry name" value="MUTSac"/>
    <property type="match status" value="1"/>
</dbReference>
<feature type="compositionally biased region" description="Basic and acidic residues" evidence="11">
    <location>
        <begin position="1457"/>
        <end position="1466"/>
    </location>
</feature>
<dbReference type="InterPro" id="IPR027417">
    <property type="entry name" value="P-loop_NTPase"/>
</dbReference>
<feature type="region of interest" description="Disordered" evidence="11">
    <location>
        <begin position="390"/>
        <end position="496"/>
    </location>
</feature>
<accession>R8BCV1</accession>
<feature type="transmembrane region" description="Helical" evidence="12">
    <location>
        <begin position="549"/>
        <end position="568"/>
    </location>
</feature>
<evidence type="ECO:0000256" key="11">
    <source>
        <dbReference type="SAM" id="MobiDB-lite"/>
    </source>
</evidence>
<comment type="similarity">
    <text evidence="2">Belongs to the Ca(2+):cation antiporter (CaCA) (TC 2.A.19) family.</text>
</comment>
<keyword evidence="8" id="KW-0406">Ion transport</keyword>
<keyword evidence="15" id="KW-1185">Reference proteome</keyword>
<dbReference type="GO" id="GO:0030983">
    <property type="term" value="F:mismatched DNA binding"/>
    <property type="evidence" value="ECO:0007669"/>
    <property type="project" value="InterPro"/>
</dbReference>
<name>R8BCV1_PHAM7</name>
<keyword evidence="10 12" id="KW-0472">Membrane</keyword>
<feature type="transmembrane region" description="Helical" evidence="12">
    <location>
        <begin position="584"/>
        <end position="607"/>
    </location>
</feature>
<evidence type="ECO:0000313" key="15">
    <source>
        <dbReference type="Proteomes" id="UP000014074"/>
    </source>
</evidence>
<feature type="compositionally biased region" description="Basic residues" evidence="11">
    <location>
        <begin position="316"/>
        <end position="332"/>
    </location>
</feature>
<feature type="transmembrane region" description="Helical" evidence="12">
    <location>
        <begin position="244"/>
        <end position="262"/>
    </location>
</feature>
<feature type="region of interest" description="Disordered" evidence="11">
    <location>
        <begin position="1"/>
        <end position="64"/>
    </location>
</feature>
<dbReference type="OrthoDB" id="276261at2759"/>
<dbReference type="PANTHER" id="PTHR31503:SF18">
    <property type="entry name" value="CA(2+)_H(+) EXCHANGER, PUTATIVE (EUROFUNG)-RELATED"/>
    <property type="match status" value="1"/>
</dbReference>
<dbReference type="SUPFAM" id="SSF48334">
    <property type="entry name" value="DNA repair protein MutS, domain III"/>
    <property type="match status" value="1"/>
</dbReference>
<feature type="compositionally biased region" description="Polar residues" evidence="11">
    <location>
        <begin position="464"/>
        <end position="484"/>
    </location>
</feature>
<dbReference type="Pfam" id="PF05192">
    <property type="entry name" value="MutS_III"/>
    <property type="match status" value="1"/>
</dbReference>
<organism evidence="14 15">
    <name type="scientific">Phaeoacremonium minimum (strain UCR-PA7)</name>
    <name type="common">Esca disease fungus</name>
    <name type="synonym">Togninia minima</name>
    <dbReference type="NCBI Taxonomy" id="1286976"/>
    <lineage>
        <taxon>Eukaryota</taxon>
        <taxon>Fungi</taxon>
        <taxon>Dikarya</taxon>
        <taxon>Ascomycota</taxon>
        <taxon>Pezizomycotina</taxon>
        <taxon>Sordariomycetes</taxon>
        <taxon>Sordariomycetidae</taxon>
        <taxon>Togniniales</taxon>
        <taxon>Togniniaceae</taxon>
        <taxon>Phaeoacremonium</taxon>
    </lineage>
</organism>
<dbReference type="FunFam" id="1.20.1420.30:FF:000011">
    <property type="entry name" value="Vacuolar calcium ion transporter"/>
    <property type="match status" value="1"/>
</dbReference>
<dbReference type="InterPro" id="IPR004713">
    <property type="entry name" value="CaH_exchang"/>
</dbReference>
<dbReference type="InterPro" id="IPR007696">
    <property type="entry name" value="DNA_mismatch_repair_MutS_core"/>
</dbReference>
<evidence type="ECO:0000256" key="7">
    <source>
        <dbReference type="ARBA" id="ARBA00022989"/>
    </source>
</evidence>
<keyword evidence="6" id="KW-0067">ATP-binding</keyword>
<proteinExistence type="inferred from homology"/>
<keyword evidence="9" id="KW-0238">DNA-binding</keyword>
<dbReference type="Gene3D" id="1.20.1420.30">
    <property type="entry name" value="NCX, central ion-binding region"/>
    <property type="match status" value="2"/>
</dbReference>
<evidence type="ECO:0000256" key="6">
    <source>
        <dbReference type="ARBA" id="ARBA00022840"/>
    </source>
</evidence>
<gene>
    <name evidence="14" type="ORF">UCRPA7_7355</name>
</gene>
<dbReference type="EMBL" id="KB933286">
    <property type="protein sequence ID" value="EON97120.1"/>
    <property type="molecule type" value="Genomic_DNA"/>
</dbReference>
<evidence type="ECO:0000256" key="8">
    <source>
        <dbReference type="ARBA" id="ARBA00023065"/>
    </source>
</evidence>
<evidence type="ECO:0000256" key="10">
    <source>
        <dbReference type="ARBA" id="ARBA00023136"/>
    </source>
</evidence>
<feature type="compositionally biased region" description="Low complexity" evidence="11">
    <location>
        <begin position="19"/>
        <end position="33"/>
    </location>
</feature>
<dbReference type="GO" id="GO:0006298">
    <property type="term" value="P:mismatch repair"/>
    <property type="evidence" value="ECO:0007669"/>
    <property type="project" value="InterPro"/>
</dbReference>
<dbReference type="GO" id="GO:0005524">
    <property type="term" value="F:ATP binding"/>
    <property type="evidence" value="ECO:0007669"/>
    <property type="project" value="UniProtKB-KW"/>
</dbReference>
<dbReference type="RefSeq" id="XP_007918078.1">
    <property type="nucleotide sequence ID" value="XM_007919887.1"/>
</dbReference>
<dbReference type="InterPro" id="IPR044880">
    <property type="entry name" value="NCX_ion-bd_dom_sf"/>
</dbReference>
<dbReference type="eggNOG" id="KOG1397">
    <property type="taxonomic scope" value="Eukaryota"/>
</dbReference>
<dbReference type="InterPro" id="IPR036187">
    <property type="entry name" value="DNA_mismatch_repair_MutS_sf"/>
</dbReference>
<feature type="region of interest" description="Disordered" evidence="11">
    <location>
        <begin position="289"/>
        <end position="371"/>
    </location>
</feature>
<sequence>MHRIRTWARAKAHGSAPVPASGRRTSGPRSSPAPGFPRPNDLATVPSGQLAAGPEAPSAREKSQPEKKNVAVRFFTTLKMILFSSWINLLLVFVPVGIAVEFVPGTSAGIVFAMNAIAIIPLAGLLSYATESVAARLGDTIGALMNVTFGNAVELIIFIIALVKNEIRIVQASLLGSILANLLLILGMCFLLGGLRFREQIYNSTVTQMSACLLSLSVMSLLLPTAFHASFLDTDDANRKVLQVSRGTSVILLLVYLLYLLFQLNSHAYMYESTPQHIIERESVPGPAAQYFNSSSSSESDSSSSSDSDSSGHSHSTAKRIKRAMRGKRSRKQSVASVDPEKTSSVASPTGEGPSTISLQREDRSSADQSHPVTIPIQLDQQAMEEIEELQYGDDETNRKKHKHKHRKRKDGEASVPLSDVVESLQVENGSTTKRVDFALGPDMEGQDGSSSRPKPFSLRTLRPNISKNFSQNVFTSPSNQPQDTPARPGNQFAGGLRRTLSLPTEHQSYRANPGALPPIIPVVVNSQPKTVTADEEEEAEVHISRTTAIVLLLGSTALVALCAEFMVDSINEVVEGGNGISEAFIGLILLPIVGNAAEHVTAVTVAMKNKMDLAIGVALGSSIQIAIFVTPLVVILGWCMNKDMSLYFTLFETVSMFVAAFIVNFLVLDGRSNYLEGALLCSSYIIIAVAAFFYPSAENANQLGGGEDNGTNTTEAVVQAATKMMARAYLGIATRLTNLLERRQSCCQDAFTILASWTRCRWRANTFSCKSIAGDAYTAAKNTDISFIAAFYFLHQRLTFISDGFHVCKPDTINFAHLQSIPFAPGGNSSLQLRLRPEARGISPSVGIAFVNISTGEVVLSQICDNQSYVKTIHKMTVFEPSRILIVSSACPPNPKSSLFATIEEELPGINCVALDRKYWSETAGLDFIQTLAFREDIEAIKVAIQGNFYATCSFSAPSEESMMIDLSTIHSLELIQNIENPKSKACLYGLLNQTVTPMGARMLRSTILQPSTQTDVILSPRYDALDEICSKEDVFFEVRKGLKEFTDVEKLLSQLIILPTKADLRETEQAINQVLLIKKFVLAVPPLFESLGSVRYLRNQRVYAVKAGVQGLLDVARKTNKEATDDLHQHVEDLNADLGIAGEIRFDNGRKYWLRFRCSEFEDGRIPAALINCIRKKDYLECQTMQIVKLNQRISDSVDEVIMQSDKVIQRLLDAIRLQVPHLFRVCESIALLDMLGANINDKSLAIIDELGRGTSTRDGSAIALAIAEALVQSNSFIFFATHFTELASALGTRPGVLNLHLATETTMTEDDLPKMTMLYKVTSGLVQEEEYGIKLARAIGFPERFIDTAVTVTNYLKRQAEVKKQNSQAWKITKRRKLVLTVREMLQQAYDSQMSEATLASYLQRLQAEFIARMEAIELGAPVEDDGGEEEEISRPETSSVILQGDGNGRNHRNQGDNGKRMETAIIIEDNSSDEEEDEL</sequence>
<feature type="transmembrane region" description="Helical" evidence="12">
    <location>
        <begin position="141"/>
        <end position="163"/>
    </location>
</feature>
<feature type="transmembrane region" description="Helical" evidence="12">
    <location>
        <begin position="645"/>
        <end position="668"/>
    </location>
</feature>
<feature type="compositionally biased region" description="Acidic residues" evidence="11">
    <location>
        <begin position="1474"/>
        <end position="1483"/>
    </location>
</feature>
<evidence type="ECO:0000256" key="12">
    <source>
        <dbReference type="SAM" id="Phobius"/>
    </source>
</evidence>
<feature type="transmembrane region" description="Helical" evidence="12">
    <location>
        <begin position="110"/>
        <end position="129"/>
    </location>
</feature>
<dbReference type="SUPFAM" id="SSF52540">
    <property type="entry name" value="P-loop containing nucleoside triphosphate hydrolases"/>
    <property type="match status" value="1"/>
</dbReference>
<evidence type="ECO:0000256" key="9">
    <source>
        <dbReference type="ARBA" id="ARBA00023125"/>
    </source>
</evidence>
<dbReference type="GeneID" id="19328106"/>
<keyword evidence="4 12" id="KW-0812">Transmembrane</keyword>
<dbReference type="KEGG" id="tmn:UCRPA7_7355"/>
<evidence type="ECO:0000256" key="1">
    <source>
        <dbReference type="ARBA" id="ARBA00004127"/>
    </source>
</evidence>
<comment type="subcellular location">
    <subcellularLocation>
        <location evidence="1">Endomembrane system</location>
        <topology evidence="1">Multi-pass membrane protein</topology>
    </subcellularLocation>
</comment>
<feature type="compositionally biased region" description="Low complexity" evidence="11">
    <location>
        <begin position="294"/>
        <end position="315"/>
    </location>
</feature>
<dbReference type="HOGENOM" id="CLU_249539_0_0_1"/>
<keyword evidence="5" id="KW-0547">Nucleotide-binding</keyword>
<dbReference type="GO" id="GO:0015369">
    <property type="term" value="F:calcium:proton antiporter activity"/>
    <property type="evidence" value="ECO:0007669"/>
    <property type="project" value="TreeGrafter"/>
</dbReference>
<feature type="compositionally biased region" description="Polar residues" evidence="11">
    <location>
        <begin position="343"/>
        <end position="359"/>
    </location>
</feature>
<feature type="compositionally biased region" description="Basic residues" evidence="11">
    <location>
        <begin position="1"/>
        <end position="12"/>
    </location>
</feature>
<evidence type="ECO:0000256" key="3">
    <source>
        <dbReference type="ARBA" id="ARBA00022448"/>
    </source>
</evidence>
<feature type="transmembrane region" description="Helical" evidence="12">
    <location>
        <begin position="614"/>
        <end position="639"/>
    </location>
</feature>
<dbReference type="GO" id="GO:0006874">
    <property type="term" value="P:intracellular calcium ion homeostasis"/>
    <property type="evidence" value="ECO:0007669"/>
    <property type="project" value="TreeGrafter"/>
</dbReference>
<dbReference type="SMART" id="SM00533">
    <property type="entry name" value="MUTSd"/>
    <property type="match status" value="1"/>
</dbReference>
<evidence type="ECO:0000256" key="2">
    <source>
        <dbReference type="ARBA" id="ARBA00008170"/>
    </source>
</evidence>
<feature type="domain" description="DNA mismatch repair proteins mutS family" evidence="13">
    <location>
        <begin position="1246"/>
        <end position="1262"/>
    </location>
</feature>
<keyword evidence="7 12" id="KW-1133">Transmembrane helix</keyword>
<dbReference type="GO" id="GO:0000329">
    <property type="term" value="C:fungal-type vacuole membrane"/>
    <property type="evidence" value="ECO:0007669"/>
    <property type="project" value="TreeGrafter"/>
</dbReference>
<feature type="compositionally biased region" description="Acidic residues" evidence="11">
    <location>
        <begin position="1426"/>
        <end position="1435"/>
    </location>
</feature>
<feature type="transmembrane region" description="Helical" evidence="12">
    <location>
        <begin position="213"/>
        <end position="232"/>
    </location>
</feature>
<evidence type="ECO:0000259" key="13">
    <source>
        <dbReference type="PROSITE" id="PS00486"/>
    </source>
</evidence>
<dbReference type="Gene3D" id="1.10.1420.10">
    <property type="match status" value="1"/>
</dbReference>
<dbReference type="PROSITE" id="PS00486">
    <property type="entry name" value="DNA_MISMATCH_REPAIR_2"/>
    <property type="match status" value="1"/>
</dbReference>
<reference evidence="15" key="1">
    <citation type="journal article" date="2013" name="Genome Announc.">
        <title>Draft genome sequence of the ascomycete Phaeoacremonium aleophilum strain UCR-PA7, a causal agent of the esca disease complex in grapevines.</title>
        <authorList>
            <person name="Blanco-Ulate B."/>
            <person name="Rolshausen P."/>
            <person name="Cantu D."/>
        </authorList>
    </citation>
    <scope>NUCLEOTIDE SEQUENCE [LARGE SCALE GENOMIC DNA]</scope>
    <source>
        <strain evidence="15">UCR-PA7</strain>
    </source>
</reference>
<protein>
    <submittedName>
        <fullName evidence="14">Putative vacuolar calcium ion transporter protein</fullName>
    </submittedName>
</protein>
<evidence type="ECO:0000313" key="14">
    <source>
        <dbReference type="EMBL" id="EON97120.1"/>
    </source>
</evidence>